<feature type="compositionally biased region" description="Pro residues" evidence="1">
    <location>
        <begin position="621"/>
        <end position="634"/>
    </location>
</feature>
<dbReference type="PANTHER" id="PTHR45691">
    <property type="entry name" value="PROTEIN DIAPHANOUS"/>
    <property type="match status" value="1"/>
</dbReference>
<feature type="region of interest" description="Disordered" evidence="1">
    <location>
        <begin position="444"/>
        <end position="505"/>
    </location>
</feature>
<feature type="region of interest" description="Disordered" evidence="1">
    <location>
        <begin position="1"/>
        <end position="57"/>
    </location>
</feature>
<feature type="compositionally biased region" description="Basic and acidic residues" evidence="1">
    <location>
        <begin position="131"/>
        <end position="142"/>
    </location>
</feature>
<dbReference type="GO" id="GO:0005884">
    <property type="term" value="C:actin filament"/>
    <property type="evidence" value="ECO:0007669"/>
    <property type="project" value="TreeGrafter"/>
</dbReference>
<evidence type="ECO:0000313" key="2">
    <source>
        <dbReference type="EMBL" id="CEM01884.1"/>
    </source>
</evidence>
<feature type="region of interest" description="Disordered" evidence="1">
    <location>
        <begin position="128"/>
        <end position="159"/>
    </location>
</feature>
<feature type="compositionally biased region" description="Polar residues" evidence="1">
    <location>
        <begin position="264"/>
        <end position="278"/>
    </location>
</feature>
<feature type="compositionally biased region" description="Pro residues" evidence="1">
    <location>
        <begin position="600"/>
        <end position="613"/>
    </location>
</feature>
<accession>A0A0G4ETF1</accession>
<dbReference type="GO" id="GO:0030041">
    <property type="term" value="P:actin filament polymerization"/>
    <property type="evidence" value="ECO:0007669"/>
    <property type="project" value="TreeGrafter"/>
</dbReference>
<feature type="compositionally biased region" description="Gly residues" evidence="1">
    <location>
        <begin position="779"/>
        <end position="788"/>
    </location>
</feature>
<gene>
    <name evidence="2" type="ORF">Vbra_22538</name>
</gene>
<dbReference type="InParanoid" id="A0A0G4ETF1"/>
<evidence type="ECO:0000313" key="3">
    <source>
        <dbReference type="Proteomes" id="UP000041254"/>
    </source>
</evidence>
<dbReference type="AlphaFoldDB" id="A0A0G4ETF1"/>
<feature type="compositionally biased region" description="Basic residues" evidence="1">
    <location>
        <begin position="710"/>
        <end position="722"/>
    </location>
</feature>
<organism evidence="2 3">
    <name type="scientific">Vitrella brassicaformis (strain CCMP3155)</name>
    <dbReference type="NCBI Taxonomy" id="1169540"/>
    <lineage>
        <taxon>Eukaryota</taxon>
        <taxon>Sar</taxon>
        <taxon>Alveolata</taxon>
        <taxon>Colpodellida</taxon>
        <taxon>Vitrellaceae</taxon>
        <taxon>Vitrella</taxon>
    </lineage>
</organism>
<feature type="region of interest" description="Disordered" evidence="1">
    <location>
        <begin position="312"/>
        <end position="340"/>
    </location>
</feature>
<feature type="compositionally biased region" description="Polar residues" evidence="1">
    <location>
        <begin position="38"/>
        <end position="48"/>
    </location>
</feature>
<feature type="compositionally biased region" description="Polar residues" evidence="1">
    <location>
        <begin position="320"/>
        <end position="329"/>
    </location>
</feature>
<dbReference type="VEuPathDB" id="CryptoDB:Vbra_22538"/>
<evidence type="ECO:0000256" key="1">
    <source>
        <dbReference type="SAM" id="MobiDB-lite"/>
    </source>
</evidence>
<proteinExistence type="predicted"/>
<feature type="compositionally biased region" description="Basic and acidic residues" evidence="1">
    <location>
        <begin position="723"/>
        <end position="732"/>
    </location>
</feature>
<feature type="region of interest" description="Disordered" evidence="1">
    <location>
        <begin position="252"/>
        <end position="278"/>
    </location>
</feature>
<dbReference type="InterPro" id="IPR051412">
    <property type="entry name" value="Formin_Homology_Diaphanous_sf"/>
</dbReference>
<feature type="compositionally biased region" description="Basic and acidic residues" evidence="1">
    <location>
        <begin position="762"/>
        <end position="777"/>
    </location>
</feature>
<keyword evidence="3" id="KW-1185">Reference proteome</keyword>
<reference evidence="2 3" key="1">
    <citation type="submission" date="2014-11" db="EMBL/GenBank/DDBJ databases">
        <authorList>
            <person name="Zhu J."/>
            <person name="Qi W."/>
            <person name="Song R."/>
        </authorList>
    </citation>
    <scope>NUCLEOTIDE SEQUENCE [LARGE SCALE GENOMIC DNA]</scope>
</reference>
<sequence length="788" mass="83597">MEPSADDPAAINAPSTNMCHPPVSREESGRHCSSSSSRQGKVSVNGTARNGLMGTGGGVSLPLQPGLRLDVGGHPAIVASVEGGLRLVFLETLACTACRCIPPEDDRDFDVADLVRFGKPYRCPACRGKKPREQQGNHRQPGEEEAVSGPSTPPRMSGTSTYRRWLCSQAAAAAAAAPAPAAEAASSDHCAGEGRGPGGSGGSGGRGYRVCCNVLCRRKWKPVTLRHGTIAFCPACSTGLIKNCGSVCESSSSESPDQLPVCAASSSSPEGDSDTTALMGSLSPREEAILRLWNRLYCFLARRLGLPLPPSRLPPGTLGATSDGNHGQAEQQQGDGEGDDECVSVELRTLLESLYPPPPLDSVKKHVSLKNRASATKGIVTRIHEGVLCEIQPLSPPTAPPSRPYLYLDWHRTLSVNSNVDVLLCPNPSTTEQAALPMLVRSASLHSERETEAPGPAPRQGARIRPRRWEGQQKGRRPSPPPMRQPVPPPPPPPPPPLCGPPPTRLRSVQLQQGWVHQDNGAFFAPSAAWEDGPSMCGDWSMASQPMRCVPATVPPPVSRPSHCDSASAIAHAGALGAALGTSLRMGGFLDPHYAESDALPPPPPPLLPPPMPPHHHSPPVYRPAPPVSLPPHTHPTSGCTADPRGLTERRGAGGAKGEHRAVYVATSSTTRPPVEQEEAASVCLSDTDGHQHQQQQVPPQASRPLSSIRSRRILNAPHRKPPGREDGSADGRRRKASPCSQHEGATQRERGQRGGAKRNRPPRDGKSRTDDERDQRQSGGGQSRHSA</sequence>
<feature type="compositionally biased region" description="Pro residues" evidence="1">
    <location>
        <begin position="478"/>
        <end position="504"/>
    </location>
</feature>
<dbReference type="Proteomes" id="UP000041254">
    <property type="component" value="Unassembled WGS sequence"/>
</dbReference>
<feature type="compositionally biased region" description="Basic and acidic residues" evidence="1">
    <location>
        <begin position="646"/>
        <end position="662"/>
    </location>
</feature>
<name>A0A0G4ETF1_VITBC</name>
<dbReference type="PANTHER" id="PTHR45691:SF6">
    <property type="entry name" value="PROTEIN DIAPHANOUS"/>
    <property type="match status" value="1"/>
</dbReference>
<feature type="compositionally biased region" description="Low complexity" evidence="1">
    <location>
        <begin position="693"/>
        <end position="709"/>
    </location>
</feature>
<feature type="region of interest" description="Disordered" evidence="1">
    <location>
        <begin position="595"/>
        <end position="788"/>
    </location>
</feature>
<dbReference type="EMBL" id="CDMY01000312">
    <property type="protein sequence ID" value="CEM01884.1"/>
    <property type="molecule type" value="Genomic_DNA"/>
</dbReference>
<protein>
    <submittedName>
        <fullName evidence="2">Uncharacterized protein</fullName>
    </submittedName>
</protein>